<evidence type="ECO:0000256" key="1">
    <source>
        <dbReference type="SAM" id="MobiDB-lite"/>
    </source>
</evidence>
<evidence type="ECO:0000313" key="2">
    <source>
        <dbReference type="EMBL" id="CAE0581983.1"/>
    </source>
</evidence>
<protein>
    <submittedName>
        <fullName evidence="2">Uncharacterized protein</fullName>
    </submittedName>
</protein>
<feature type="region of interest" description="Disordered" evidence="1">
    <location>
        <begin position="14"/>
        <end position="35"/>
    </location>
</feature>
<accession>A0A7S3TEE1</accession>
<proteinExistence type="predicted"/>
<sequence length="125" mass="13630">MPRGSCTARRKMFGGTARGRFPSPCGQASGPHPAPPQVWSTGHTLGAWEKELRAAGASDVLAVSWKPGAPPPEGWRRLTKRKAAAEEPGGRHGVVRLFAFGKEKAREKVRTSVRDWDAQLDWFVA</sequence>
<dbReference type="AlphaFoldDB" id="A0A7S3TEE1"/>
<reference evidence="2" key="1">
    <citation type="submission" date="2021-01" db="EMBL/GenBank/DDBJ databases">
        <authorList>
            <person name="Corre E."/>
            <person name="Pelletier E."/>
            <person name="Niang G."/>
            <person name="Scheremetjew M."/>
            <person name="Finn R."/>
            <person name="Kale V."/>
            <person name="Holt S."/>
            <person name="Cochrane G."/>
            <person name="Meng A."/>
            <person name="Brown T."/>
            <person name="Cohen L."/>
        </authorList>
    </citation>
    <scope>NUCLEOTIDE SEQUENCE</scope>
    <source>
        <strain evidence="2">379</strain>
    </source>
</reference>
<gene>
    <name evidence="2" type="ORF">EHUX00137_LOCUS37082</name>
</gene>
<organism evidence="2">
    <name type="scientific">Emiliania huxleyi</name>
    <name type="common">Coccolithophore</name>
    <name type="synonym">Pontosphaera huxleyi</name>
    <dbReference type="NCBI Taxonomy" id="2903"/>
    <lineage>
        <taxon>Eukaryota</taxon>
        <taxon>Haptista</taxon>
        <taxon>Haptophyta</taxon>
        <taxon>Prymnesiophyceae</taxon>
        <taxon>Isochrysidales</taxon>
        <taxon>Noelaerhabdaceae</taxon>
        <taxon>Emiliania</taxon>
    </lineage>
</organism>
<name>A0A7S3TEE1_EMIHU</name>
<dbReference type="EMBL" id="HBIR01047454">
    <property type="protein sequence ID" value="CAE0581983.1"/>
    <property type="molecule type" value="Transcribed_RNA"/>
</dbReference>